<dbReference type="AlphaFoldDB" id="A0A1F5FUE8"/>
<dbReference type="SUPFAM" id="SSF52540">
    <property type="entry name" value="P-loop containing nucleoside triphosphate hydrolases"/>
    <property type="match status" value="1"/>
</dbReference>
<dbReference type="SMART" id="SM00382">
    <property type="entry name" value="AAA"/>
    <property type="match status" value="1"/>
</dbReference>
<dbReference type="PANTHER" id="PTHR42711:SF4">
    <property type="entry name" value="ABC TRANSPORTER RELATED"/>
    <property type="match status" value="1"/>
</dbReference>
<dbReference type="InterPro" id="IPR027417">
    <property type="entry name" value="P-loop_NTPase"/>
</dbReference>
<evidence type="ECO:0000313" key="5">
    <source>
        <dbReference type="EMBL" id="OGD83231.1"/>
    </source>
</evidence>
<evidence type="ECO:0000256" key="1">
    <source>
        <dbReference type="ARBA" id="ARBA00022448"/>
    </source>
</evidence>
<accession>A0A1F5FUE8</accession>
<evidence type="ECO:0000256" key="2">
    <source>
        <dbReference type="ARBA" id="ARBA00022741"/>
    </source>
</evidence>
<keyword evidence="2" id="KW-0547">Nucleotide-binding</keyword>
<dbReference type="Gene3D" id="3.40.50.300">
    <property type="entry name" value="P-loop containing nucleotide triphosphate hydrolases"/>
    <property type="match status" value="1"/>
</dbReference>
<dbReference type="InterPro" id="IPR003439">
    <property type="entry name" value="ABC_transporter-like_ATP-bd"/>
</dbReference>
<evidence type="ECO:0000259" key="4">
    <source>
        <dbReference type="PROSITE" id="PS50893"/>
    </source>
</evidence>
<proteinExistence type="predicted"/>
<protein>
    <recommendedName>
        <fullName evidence="4">ABC transporter domain-containing protein</fullName>
    </recommendedName>
</protein>
<dbReference type="PANTHER" id="PTHR42711">
    <property type="entry name" value="ABC TRANSPORTER ATP-BINDING PROTEIN"/>
    <property type="match status" value="1"/>
</dbReference>
<dbReference type="GO" id="GO:0016887">
    <property type="term" value="F:ATP hydrolysis activity"/>
    <property type="evidence" value="ECO:0007669"/>
    <property type="project" value="InterPro"/>
</dbReference>
<dbReference type="Pfam" id="PF00005">
    <property type="entry name" value="ABC_tran"/>
    <property type="match status" value="1"/>
</dbReference>
<dbReference type="EMBL" id="MFAQ01000023">
    <property type="protein sequence ID" value="OGD83231.1"/>
    <property type="molecule type" value="Genomic_DNA"/>
</dbReference>
<reference evidence="5 6" key="1">
    <citation type="journal article" date="2016" name="Nat. Commun.">
        <title>Thousands of microbial genomes shed light on interconnected biogeochemical processes in an aquifer system.</title>
        <authorList>
            <person name="Anantharaman K."/>
            <person name="Brown C.T."/>
            <person name="Hug L.A."/>
            <person name="Sharon I."/>
            <person name="Castelle C.J."/>
            <person name="Probst A.J."/>
            <person name="Thomas B.C."/>
            <person name="Singh A."/>
            <person name="Wilkins M.J."/>
            <person name="Karaoz U."/>
            <person name="Brodie E.L."/>
            <person name="Williams K.H."/>
            <person name="Hubbard S.S."/>
            <person name="Banfield J.F."/>
        </authorList>
    </citation>
    <scope>NUCLEOTIDE SEQUENCE [LARGE SCALE GENOMIC DNA]</scope>
</reference>
<comment type="caution">
    <text evidence="5">The sequence shown here is derived from an EMBL/GenBank/DDBJ whole genome shotgun (WGS) entry which is preliminary data.</text>
</comment>
<dbReference type="InterPro" id="IPR050763">
    <property type="entry name" value="ABC_transporter_ATP-binding"/>
</dbReference>
<feature type="domain" description="ABC transporter" evidence="4">
    <location>
        <begin position="5"/>
        <end position="254"/>
    </location>
</feature>
<dbReference type="PROSITE" id="PS50893">
    <property type="entry name" value="ABC_TRANSPORTER_2"/>
    <property type="match status" value="1"/>
</dbReference>
<keyword evidence="3" id="KW-0067">ATP-binding</keyword>
<organism evidence="5 6">
    <name type="scientific">Candidatus Collierbacteria bacterium RIFOXYD1_FULL_40_9</name>
    <dbReference type="NCBI Taxonomy" id="1817731"/>
    <lineage>
        <taxon>Bacteria</taxon>
        <taxon>Candidatus Collieribacteriota</taxon>
    </lineage>
</organism>
<sequence length="322" mass="36972">MEKIIKVVDLVKIYEIPVKQSFWKSIFWSKNKDLLAVDRINIEIEEGESVALLGPNGAGKTTTLKMLTGLLYPTSGEIEVLGFRPTERRREFLKQIALVMGNKNSLSWDLPARASFELFKDIYEIKQRDFESRLMELSELLEVVEFLDNPVRKLSLGQRLKMELIGAILHRPKLLFLDEPTIGLDVVSKRKIRGFLRHLNKIEKTTIILTSHEMADIETVSDRVMVINGGVKVFDDSLEKLLHNYQDKKYLTVTFEKPVKRVELEKLGKVLSKKELVATLEISKKNQGKVMAILTESYEVDDIDVRSVPLDEIVEDLFGRTK</sequence>
<gene>
    <name evidence="5" type="ORF">A2572_01745</name>
</gene>
<dbReference type="InterPro" id="IPR003593">
    <property type="entry name" value="AAA+_ATPase"/>
</dbReference>
<dbReference type="GO" id="GO:0005524">
    <property type="term" value="F:ATP binding"/>
    <property type="evidence" value="ECO:0007669"/>
    <property type="project" value="UniProtKB-KW"/>
</dbReference>
<evidence type="ECO:0000313" key="6">
    <source>
        <dbReference type="Proteomes" id="UP000179237"/>
    </source>
</evidence>
<dbReference type="Proteomes" id="UP000179237">
    <property type="component" value="Unassembled WGS sequence"/>
</dbReference>
<keyword evidence="1" id="KW-0813">Transport</keyword>
<evidence type="ECO:0000256" key="3">
    <source>
        <dbReference type="ARBA" id="ARBA00022840"/>
    </source>
</evidence>
<name>A0A1F5FUE8_9BACT</name>